<dbReference type="CDD" id="cd00093">
    <property type="entry name" value="HTH_XRE"/>
    <property type="match status" value="1"/>
</dbReference>
<dbReference type="EMBL" id="CP119313">
    <property type="protein sequence ID" value="WEK19369.1"/>
    <property type="molecule type" value="Genomic_DNA"/>
</dbReference>
<dbReference type="GO" id="GO:0005829">
    <property type="term" value="C:cytosol"/>
    <property type="evidence" value="ECO:0007669"/>
    <property type="project" value="TreeGrafter"/>
</dbReference>
<keyword evidence="3 6" id="KW-1133">Transmembrane helix</keyword>
<gene>
    <name evidence="8" type="ORF">P0Y49_21580</name>
</gene>
<evidence type="ECO:0000259" key="7">
    <source>
        <dbReference type="PROSITE" id="PS50943"/>
    </source>
</evidence>
<feature type="transmembrane region" description="Helical" evidence="6">
    <location>
        <begin position="155"/>
        <end position="174"/>
    </location>
</feature>
<dbReference type="SUPFAM" id="SSF47413">
    <property type="entry name" value="lambda repressor-like DNA-binding domains"/>
    <property type="match status" value="1"/>
</dbReference>
<dbReference type="InterPro" id="IPR019109">
    <property type="entry name" value="MamF_MmsF"/>
</dbReference>
<dbReference type="PANTHER" id="PTHR46797">
    <property type="entry name" value="HTH-TYPE TRANSCRIPTIONAL REGULATOR"/>
    <property type="match status" value="1"/>
</dbReference>
<keyword evidence="2 6" id="KW-0812">Transmembrane</keyword>
<evidence type="ECO:0000256" key="2">
    <source>
        <dbReference type="ARBA" id="ARBA00022692"/>
    </source>
</evidence>
<comment type="subcellular location">
    <subcellularLocation>
        <location evidence="1">Membrane</location>
        <topology evidence="1">Multi-pass membrane protein</topology>
    </subcellularLocation>
</comment>
<dbReference type="AlphaFoldDB" id="A0AAJ6B6Z5"/>
<name>A0AAJ6B6Z5_9SPHI</name>
<dbReference type="SMART" id="SM00530">
    <property type="entry name" value="HTH_XRE"/>
    <property type="match status" value="1"/>
</dbReference>
<dbReference type="InterPro" id="IPR001387">
    <property type="entry name" value="Cro/C1-type_HTH"/>
</dbReference>
<protein>
    <submittedName>
        <fullName evidence="8">Helix-turn-helix domain-containing protein</fullName>
    </submittedName>
</protein>
<evidence type="ECO:0000256" key="1">
    <source>
        <dbReference type="ARBA" id="ARBA00004141"/>
    </source>
</evidence>
<dbReference type="GO" id="GO:0003700">
    <property type="term" value="F:DNA-binding transcription factor activity"/>
    <property type="evidence" value="ECO:0007669"/>
    <property type="project" value="TreeGrafter"/>
</dbReference>
<proteinExistence type="predicted"/>
<keyword evidence="4" id="KW-0238">DNA-binding</keyword>
<dbReference type="GO" id="GO:0003677">
    <property type="term" value="F:DNA binding"/>
    <property type="evidence" value="ECO:0007669"/>
    <property type="project" value="UniProtKB-KW"/>
</dbReference>
<feature type="domain" description="HTH cro/C1-type" evidence="7">
    <location>
        <begin position="11"/>
        <end position="65"/>
    </location>
</feature>
<evidence type="ECO:0000256" key="4">
    <source>
        <dbReference type="ARBA" id="ARBA00023125"/>
    </source>
</evidence>
<evidence type="ECO:0000256" key="6">
    <source>
        <dbReference type="SAM" id="Phobius"/>
    </source>
</evidence>
<accession>A0AAJ6B6Z5</accession>
<dbReference type="Proteomes" id="UP001214530">
    <property type="component" value="Chromosome"/>
</dbReference>
<dbReference type="PANTHER" id="PTHR46797:SF1">
    <property type="entry name" value="METHYLPHOSPHONATE SYNTHASE"/>
    <property type="match status" value="1"/>
</dbReference>
<dbReference type="PROSITE" id="PS50943">
    <property type="entry name" value="HTH_CROC1"/>
    <property type="match status" value="1"/>
</dbReference>
<sequence length="195" mass="22275">MMKNTELAKKIKELRTRKGLSQDELSIAAQLNLRTIQRIESGETEPRGDTLKRLASALQVTPNDLIDYTEDEDPTMLMLLNISALSFIAFPILGVIIPLVLWISKKDKIKHFNTTGKKLLNFQISWCLAQFIIFITVILINPRHISGLGMNSSELILVMSIPLMYFSNSILILVNTYRCYKNKTVWYKPAISFIK</sequence>
<evidence type="ECO:0000256" key="5">
    <source>
        <dbReference type="ARBA" id="ARBA00023136"/>
    </source>
</evidence>
<evidence type="ECO:0000313" key="8">
    <source>
        <dbReference type="EMBL" id="WEK19369.1"/>
    </source>
</evidence>
<dbReference type="Pfam" id="PF09685">
    <property type="entry name" value="MamF_MmsF"/>
    <property type="match status" value="1"/>
</dbReference>
<feature type="transmembrane region" description="Helical" evidence="6">
    <location>
        <begin position="124"/>
        <end position="143"/>
    </location>
</feature>
<organism evidence="8 9">
    <name type="scientific">Candidatus Pedobacter colombiensis</name>
    <dbReference type="NCBI Taxonomy" id="3121371"/>
    <lineage>
        <taxon>Bacteria</taxon>
        <taxon>Pseudomonadati</taxon>
        <taxon>Bacteroidota</taxon>
        <taxon>Sphingobacteriia</taxon>
        <taxon>Sphingobacteriales</taxon>
        <taxon>Sphingobacteriaceae</taxon>
        <taxon>Pedobacter</taxon>
    </lineage>
</organism>
<feature type="transmembrane region" description="Helical" evidence="6">
    <location>
        <begin position="78"/>
        <end position="103"/>
    </location>
</feature>
<evidence type="ECO:0000256" key="3">
    <source>
        <dbReference type="ARBA" id="ARBA00022989"/>
    </source>
</evidence>
<dbReference type="InterPro" id="IPR050807">
    <property type="entry name" value="TransReg_Diox_bact_type"/>
</dbReference>
<keyword evidence="5 6" id="KW-0472">Membrane</keyword>
<reference evidence="8" key="1">
    <citation type="submission" date="2023-03" db="EMBL/GenBank/DDBJ databases">
        <title>Andean soil-derived lignocellulolytic bacterial consortium as a source of novel taxa and putative plastic-active enzymes.</title>
        <authorList>
            <person name="Diaz-Garcia L."/>
            <person name="Chuvochina M."/>
            <person name="Feuerriegel G."/>
            <person name="Bunk B."/>
            <person name="Sproer C."/>
            <person name="Streit W.R."/>
            <person name="Rodriguez L.M."/>
            <person name="Overmann J."/>
            <person name="Jimenez D.J."/>
        </authorList>
    </citation>
    <scope>NUCLEOTIDE SEQUENCE</scope>
    <source>
        <strain evidence="8">MAG 3858</strain>
    </source>
</reference>
<dbReference type="InterPro" id="IPR010982">
    <property type="entry name" value="Lambda_DNA-bd_dom_sf"/>
</dbReference>
<evidence type="ECO:0000313" key="9">
    <source>
        <dbReference type="Proteomes" id="UP001214530"/>
    </source>
</evidence>
<dbReference type="Gene3D" id="1.10.260.40">
    <property type="entry name" value="lambda repressor-like DNA-binding domains"/>
    <property type="match status" value="1"/>
</dbReference>
<dbReference type="Pfam" id="PF01381">
    <property type="entry name" value="HTH_3"/>
    <property type="match status" value="1"/>
</dbReference>